<keyword evidence="2" id="KW-0472">Membrane</keyword>
<feature type="transmembrane region" description="Helical" evidence="2">
    <location>
        <begin position="48"/>
        <end position="70"/>
    </location>
</feature>
<name>A0ABD3USS6_SINWO</name>
<keyword evidence="2" id="KW-0812">Transmembrane</keyword>
<dbReference type="Proteomes" id="UP001634394">
    <property type="component" value="Unassembled WGS sequence"/>
</dbReference>
<proteinExistence type="predicted"/>
<dbReference type="AlphaFoldDB" id="A0ABD3USS6"/>
<feature type="region of interest" description="Disordered" evidence="1">
    <location>
        <begin position="167"/>
        <end position="201"/>
    </location>
</feature>
<keyword evidence="2" id="KW-1133">Transmembrane helix</keyword>
<evidence type="ECO:0000313" key="4">
    <source>
        <dbReference type="Proteomes" id="UP001634394"/>
    </source>
</evidence>
<sequence>MNNVKVDNHVTVMLRSFTFVTILPSLCAGVSVENEGNFGASSFINNHAYLLVLASITTFAVLSIVIIFLCGGCTDIEVGTDTHPACGASRSKRDYNNIGLGSKTVVTEIYDPNGQQATLPYSLNPQTFNTAHTFVGYESSTQSAQAYLLGNNVRPTAQTAQDYQATRLGPGVHHPAGESEIPPPSYSEAVGASRSNQKYGF</sequence>
<gene>
    <name evidence="3" type="ORF">ACJMK2_016173</name>
</gene>
<comment type="caution">
    <text evidence="3">The sequence shown here is derived from an EMBL/GenBank/DDBJ whole genome shotgun (WGS) entry which is preliminary data.</text>
</comment>
<protein>
    <submittedName>
        <fullName evidence="3">Uncharacterized protein</fullName>
    </submittedName>
</protein>
<organism evidence="3 4">
    <name type="scientific">Sinanodonta woodiana</name>
    <name type="common">Chinese pond mussel</name>
    <name type="synonym">Anodonta woodiana</name>
    <dbReference type="NCBI Taxonomy" id="1069815"/>
    <lineage>
        <taxon>Eukaryota</taxon>
        <taxon>Metazoa</taxon>
        <taxon>Spiralia</taxon>
        <taxon>Lophotrochozoa</taxon>
        <taxon>Mollusca</taxon>
        <taxon>Bivalvia</taxon>
        <taxon>Autobranchia</taxon>
        <taxon>Heteroconchia</taxon>
        <taxon>Palaeoheterodonta</taxon>
        <taxon>Unionida</taxon>
        <taxon>Unionoidea</taxon>
        <taxon>Unionidae</taxon>
        <taxon>Unioninae</taxon>
        <taxon>Sinanodonta</taxon>
    </lineage>
</organism>
<accession>A0ABD3USS6</accession>
<dbReference type="EMBL" id="JBJQND010000015">
    <property type="protein sequence ID" value="KAL3852549.1"/>
    <property type="molecule type" value="Genomic_DNA"/>
</dbReference>
<evidence type="ECO:0000313" key="3">
    <source>
        <dbReference type="EMBL" id="KAL3852549.1"/>
    </source>
</evidence>
<feature type="transmembrane region" description="Helical" evidence="2">
    <location>
        <begin position="12"/>
        <end position="32"/>
    </location>
</feature>
<reference evidence="3 4" key="1">
    <citation type="submission" date="2024-11" db="EMBL/GenBank/DDBJ databases">
        <title>Chromosome-level genome assembly of the freshwater bivalve Anodonta woodiana.</title>
        <authorList>
            <person name="Chen X."/>
        </authorList>
    </citation>
    <scope>NUCLEOTIDE SEQUENCE [LARGE SCALE GENOMIC DNA]</scope>
    <source>
        <strain evidence="3">MN2024</strain>
        <tissue evidence="3">Gills</tissue>
    </source>
</reference>
<keyword evidence="4" id="KW-1185">Reference proteome</keyword>
<evidence type="ECO:0000256" key="2">
    <source>
        <dbReference type="SAM" id="Phobius"/>
    </source>
</evidence>
<evidence type="ECO:0000256" key="1">
    <source>
        <dbReference type="SAM" id="MobiDB-lite"/>
    </source>
</evidence>